<comment type="subcellular location">
    <subcellularLocation>
        <location evidence="1">Membrane</location>
        <topology evidence="1">Multi-pass membrane protein</topology>
    </subcellularLocation>
</comment>
<evidence type="ECO:0000256" key="3">
    <source>
        <dbReference type="ARBA" id="ARBA00022989"/>
    </source>
</evidence>
<dbReference type="AlphaFoldDB" id="A0A9P6GC68"/>
<accession>A0A9P6GC68</accession>
<evidence type="ECO:0000256" key="1">
    <source>
        <dbReference type="ARBA" id="ARBA00004141"/>
    </source>
</evidence>
<organism evidence="6 7">
    <name type="scientific">Paraphaeosphaeria minitans</name>
    <dbReference type="NCBI Taxonomy" id="565426"/>
    <lineage>
        <taxon>Eukaryota</taxon>
        <taxon>Fungi</taxon>
        <taxon>Dikarya</taxon>
        <taxon>Ascomycota</taxon>
        <taxon>Pezizomycotina</taxon>
        <taxon>Dothideomycetes</taxon>
        <taxon>Pleosporomycetidae</taxon>
        <taxon>Pleosporales</taxon>
        <taxon>Massarineae</taxon>
        <taxon>Didymosphaeriaceae</taxon>
        <taxon>Paraphaeosphaeria</taxon>
    </lineage>
</organism>
<keyword evidence="4 5" id="KW-0472">Membrane</keyword>
<dbReference type="InterPro" id="IPR007568">
    <property type="entry name" value="RTA1"/>
</dbReference>
<evidence type="ECO:0000256" key="2">
    <source>
        <dbReference type="ARBA" id="ARBA00022692"/>
    </source>
</evidence>
<dbReference type="OrthoDB" id="3358017at2759"/>
<evidence type="ECO:0000256" key="4">
    <source>
        <dbReference type="ARBA" id="ARBA00023136"/>
    </source>
</evidence>
<gene>
    <name evidence="6" type="ORF">PMIN01_09291</name>
</gene>
<sequence length="138" mass="15696">MQSTQDLGNILMRTAMIVQVLVITVFVGIAGLFHHRCHKANIKSIKAQQPLLTLYISTALIMIRTIYRTVEHFGISRAPATPGADWDPMSLSPIVRYEWFFWTFEASLMLSNSFLWNGSACATVRSTYRPTIVRIRYG</sequence>
<dbReference type="GO" id="GO:0016020">
    <property type="term" value="C:membrane"/>
    <property type="evidence" value="ECO:0007669"/>
    <property type="project" value="UniProtKB-SubCell"/>
</dbReference>
<evidence type="ECO:0000313" key="7">
    <source>
        <dbReference type="Proteomes" id="UP000756921"/>
    </source>
</evidence>
<keyword evidence="7" id="KW-1185">Reference proteome</keyword>
<dbReference type="EMBL" id="WJXW01000010">
    <property type="protein sequence ID" value="KAF9732433.1"/>
    <property type="molecule type" value="Genomic_DNA"/>
</dbReference>
<dbReference type="Pfam" id="PF04479">
    <property type="entry name" value="RTA1"/>
    <property type="match status" value="1"/>
</dbReference>
<comment type="caution">
    <text evidence="6">The sequence shown here is derived from an EMBL/GenBank/DDBJ whole genome shotgun (WGS) entry which is preliminary data.</text>
</comment>
<feature type="transmembrane region" description="Helical" evidence="5">
    <location>
        <begin position="12"/>
        <end position="33"/>
    </location>
</feature>
<evidence type="ECO:0000256" key="5">
    <source>
        <dbReference type="SAM" id="Phobius"/>
    </source>
</evidence>
<keyword evidence="3 5" id="KW-1133">Transmembrane helix</keyword>
<reference evidence="6" key="1">
    <citation type="journal article" date="2020" name="Mol. Plant Microbe Interact.">
        <title>Genome Sequence of the Biocontrol Agent Coniothyrium minitans strain Conio (IMI 134523).</title>
        <authorList>
            <person name="Patel D."/>
            <person name="Shittu T.A."/>
            <person name="Baroncelli R."/>
            <person name="Muthumeenakshi S."/>
            <person name="Osborne T.H."/>
            <person name="Janganan T.K."/>
            <person name="Sreenivasaprasad S."/>
        </authorList>
    </citation>
    <scope>NUCLEOTIDE SEQUENCE</scope>
    <source>
        <strain evidence="6">Conio</strain>
    </source>
</reference>
<dbReference type="Proteomes" id="UP000756921">
    <property type="component" value="Unassembled WGS sequence"/>
</dbReference>
<dbReference type="PANTHER" id="PTHR31465:SF13">
    <property type="entry name" value="RTA1 DOMAIN PROTEIN-RELATED"/>
    <property type="match status" value="1"/>
</dbReference>
<proteinExistence type="predicted"/>
<name>A0A9P6GC68_9PLEO</name>
<keyword evidence="2 5" id="KW-0812">Transmembrane</keyword>
<evidence type="ECO:0000313" key="6">
    <source>
        <dbReference type="EMBL" id="KAF9732433.1"/>
    </source>
</evidence>
<protein>
    <submittedName>
        <fullName evidence="6">RTA1 domain-containing protein</fullName>
    </submittedName>
</protein>
<dbReference type="PANTHER" id="PTHR31465">
    <property type="entry name" value="PROTEIN RTA1-RELATED"/>
    <property type="match status" value="1"/>
</dbReference>